<dbReference type="SMR" id="B3MDW8"/>
<dbReference type="Gene3D" id="3.40.50.1820">
    <property type="entry name" value="alpha/beta hydrolase"/>
    <property type="match status" value="1"/>
</dbReference>
<dbReference type="Pfam" id="PF00135">
    <property type="entry name" value="COesterase"/>
    <property type="match status" value="1"/>
</dbReference>
<dbReference type="HOGENOM" id="CLU_006586_13_0_1"/>
<dbReference type="OMA" id="EWSKGGF"/>
<dbReference type="STRING" id="7217.B3MDW8"/>
<feature type="domain" description="Carboxylesterase type B" evidence="4">
    <location>
        <begin position="32"/>
        <end position="560"/>
    </location>
</feature>
<dbReference type="EMBL" id="CH902619">
    <property type="protein sequence ID" value="EDV37513.1"/>
    <property type="molecule type" value="Genomic_DNA"/>
</dbReference>
<proteinExistence type="inferred from homology"/>
<protein>
    <recommendedName>
        <fullName evidence="4">Carboxylesterase type B domain-containing protein</fullName>
    </recommendedName>
</protein>
<keyword evidence="3" id="KW-0732">Signal</keyword>
<accession>B3MDW8</accession>
<evidence type="ECO:0000256" key="3">
    <source>
        <dbReference type="SAM" id="SignalP"/>
    </source>
</evidence>
<evidence type="ECO:0000259" key="4">
    <source>
        <dbReference type="Pfam" id="PF00135"/>
    </source>
</evidence>
<feature type="signal peptide" evidence="3">
    <location>
        <begin position="1"/>
        <end position="22"/>
    </location>
</feature>
<dbReference type="ESTHER" id="droan-b3mdw8">
    <property type="family name" value="OtherNon-catalytic_C"/>
</dbReference>
<dbReference type="AlphaFoldDB" id="B3MDW8"/>
<evidence type="ECO:0000313" key="6">
    <source>
        <dbReference type="Proteomes" id="UP000007801"/>
    </source>
</evidence>
<evidence type="ECO:0000313" key="5">
    <source>
        <dbReference type="EMBL" id="EDV37513.1"/>
    </source>
</evidence>
<dbReference type="InterPro" id="IPR051093">
    <property type="entry name" value="Neuroligin/BSAL"/>
</dbReference>
<keyword evidence="2" id="KW-0325">Glycoprotein</keyword>
<name>B3MDW8_DROAN</name>
<dbReference type="PhylomeDB" id="B3MDW8"/>
<gene>
    <name evidence="5" type="primary">Dana\GF13480</name>
    <name evidence="5" type="synonym">dana_GLEANR_13493</name>
    <name evidence="5" type="ORF">GF13480</name>
</gene>
<sequence>MKCKRNFLAGLALFYHIVTNYSFKYAQCVDAPFIHIPGNGVISGTYLKMFRTQNVKAYLGIRYAHARRFSPPDIELTPWKGIFNATSFAPDCWQNPMPSMAKETEQIRKIIASETNSDDGGRKYEENCLYLNVFVPDGLPEANGYAVVVWIHSGDFSTGSPADVQPFQLVFKQKVIVVTFSYRLNIFGFFTTDDGEAQGNYGLMDQSAALYYVKKNINYFGGDANRITLMGHDAGAISVALHMTSGEWSKGGFHKAIIMSGNPLTTVKMPYEYEGSLDQVSSTFGCPRRPTSLFMQCLKRVDGKRLSENLPSVSWGPVVDFGLSNSSYPFIENQPETLFKRGSFHKVPVIIGVTDMEEVLTLFKDNLDTELTSSDLEEFFGDIAVTDMHKLVRNSEWCSNYELISDAINFMYTNDSDTDVKKANKHIMSAHTEKFYITPMQMFTDMISKDNTVYSYLFKMRPTSTFQDLPSWVSVPKYFDQVFVWGNPYMTNAVDWKSTDKKISDIIMTLWANFAKTSNPTKANVYVKWNPMSPNNNSVLLIDESFNTDNLLNNPRVNFWKSLYPKILYFSADCCNSTNSGGSLTMIMKSIPILCTLSIIVNIF</sequence>
<comment type="similarity">
    <text evidence="1">Belongs to the type-B carboxylesterase/lipase family.</text>
</comment>
<dbReference type="KEGG" id="dan:6496319"/>
<reference evidence="5 6" key="1">
    <citation type="journal article" date="2007" name="Nature">
        <title>Evolution of genes and genomes on the Drosophila phylogeny.</title>
        <authorList>
            <consortium name="Drosophila 12 Genomes Consortium"/>
            <person name="Clark A.G."/>
            <person name="Eisen M.B."/>
            <person name="Smith D.R."/>
            <person name="Bergman C.M."/>
            <person name="Oliver B."/>
            <person name="Markow T.A."/>
            <person name="Kaufman T.C."/>
            <person name="Kellis M."/>
            <person name="Gelbart W."/>
            <person name="Iyer V.N."/>
            <person name="Pollard D.A."/>
            <person name="Sackton T.B."/>
            <person name="Larracuente A.M."/>
            <person name="Singh N.D."/>
            <person name="Abad J.P."/>
            <person name="Abt D.N."/>
            <person name="Adryan B."/>
            <person name="Aguade M."/>
            <person name="Akashi H."/>
            <person name="Anderson W.W."/>
            <person name="Aquadro C.F."/>
            <person name="Ardell D.H."/>
            <person name="Arguello R."/>
            <person name="Artieri C.G."/>
            <person name="Barbash D.A."/>
            <person name="Barker D."/>
            <person name="Barsanti P."/>
            <person name="Batterham P."/>
            <person name="Batzoglou S."/>
            <person name="Begun D."/>
            <person name="Bhutkar A."/>
            <person name="Blanco E."/>
            <person name="Bosak S.A."/>
            <person name="Bradley R.K."/>
            <person name="Brand A.D."/>
            <person name="Brent M.R."/>
            <person name="Brooks A.N."/>
            <person name="Brown R.H."/>
            <person name="Butlin R.K."/>
            <person name="Caggese C."/>
            <person name="Calvi B.R."/>
            <person name="Bernardo de Carvalho A."/>
            <person name="Caspi A."/>
            <person name="Castrezana S."/>
            <person name="Celniker S.E."/>
            <person name="Chang J.L."/>
            <person name="Chapple C."/>
            <person name="Chatterji S."/>
            <person name="Chinwalla A."/>
            <person name="Civetta A."/>
            <person name="Clifton S.W."/>
            <person name="Comeron J.M."/>
            <person name="Costello J.C."/>
            <person name="Coyne J.A."/>
            <person name="Daub J."/>
            <person name="David R.G."/>
            <person name="Delcher A.L."/>
            <person name="Delehaunty K."/>
            <person name="Do C.B."/>
            <person name="Ebling H."/>
            <person name="Edwards K."/>
            <person name="Eickbush T."/>
            <person name="Evans J.D."/>
            <person name="Filipski A."/>
            <person name="Findeiss S."/>
            <person name="Freyhult E."/>
            <person name="Fulton L."/>
            <person name="Fulton R."/>
            <person name="Garcia A.C."/>
            <person name="Gardiner A."/>
            <person name="Garfield D.A."/>
            <person name="Garvin B.E."/>
            <person name="Gibson G."/>
            <person name="Gilbert D."/>
            <person name="Gnerre S."/>
            <person name="Godfrey J."/>
            <person name="Good R."/>
            <person name="Gotea V."/>
            <person name="Gravely B."/>
            <person name="Greenberg A.J."/>
            <person name="Griffiths-Jones S."/>
            <person name="Gross S."/>
            <person name="Guigo R."/>
            <person name="Gustafson E.A."/>
            <person name="Haerty W."/>
            <person name="Hahn M.W."/>
            <person name="Halligan D.L."/>
            <person name="Halpern A.L."/>
            <person name="Halter G.M."/>
            <person name="Han M.V."/>
            <person name="Heger A."/>
            <person name="Hillier L."/>
            <person name="Hinrichs A.S."/>
            <person name="Holmes I."/>
            <person name="Hoskins R.A."/>
            <person name="Hubisz M.J."/>
            <person name="Hultmark D."/>
            <person name="Huntley M.A."/>
            <person name="Jaffe D.B."/>
            <person name="Jagadeeshan S."/>
            <person name="Jeck W.R."/>
            <person name="Johnson J."/>
            <person name="Jones C.D."/>
            <person name="Jordan W.C."/>
            <person name="Karpen G.H."/>
            <person name="Kataoka E."/>
            <person name="Keightley P.D."/>
            <person name="Kheradpour P."/>
            <person name="Kirkness E.F."/>
            <person name="Koerich L.B."/>
            <person name="Kristiansen K."/>
            <person name="Kudrna D."/>
            <person name="Kulathinal R.J."/>
            <person name="Kumar S."/>
            <person name="Kwok R."/>
            <person name="Lander E."/>
            <person name="Langley C.H."/>
            <person name="Lapoint R."/>
            <person name="Lazzaro B.P."/>
            <person name="Lee S.J."/>
            <person name="Levesque L."/>
            <person name="Li R."/>
            <person name="Lin C.F."/>
            <person name="Lin M.F."/>
            <person name="Lindblad-Toh K."/>
            <person name="Llopart A."/>
            <person name="Long M."/>
            <person name="Low L."/>
            <person name="Lozovsky E."/>
            <person name="Lu J."/>
            <person name="Luo M."/>
            <person name="Machado C.A."/>
            <person name="Makalowski W."/>
            <person name="Marzo M."/>
            <person name="Matsuda M."/>
            <person name="Matzkin L."/>
            <person name="McAllister B."/>
            <person name="McBride C.S."/>
            <person name="McKernan B."/>
            <person name="McKernan K."/>
            <person name="Mendez-Lago M."/>
            <person name="Minx P."/>
            <person name="Mollenhauer M.U."/>
            <person name="Montooth K."/>
            <person name="Mount S.M."/>
            <person name="Mu X."/>
            <person name="Myers E."/>
            <person name="Negre B."/>
            <person name="Newfeld S."/>
            <person name="Nielsen R."/>
            <person name="Noor M.A."/>
            <person name="O'Grady P."/>
            <person name="Pachter L."/>
            <person name="Papaceit M."/>
            <person name="Parisi M.J."/>
            <person name="Parisi M."/>
            <person name="Parts L."/>
            <person name="Pedersen J.S."/>
            <person name="Pesole G."/>
            <person name="Phillippy A.M."/>
            <person name="Ponting C.P."/>
            <person name="Pop M."/>
            <person name="Porcelli D."/>
            <person name="Powell J.R."/>
            <person name="Prohaska S."/>
            <person name="Pruitt K."/>
            <person name="Puig M."/>
            <person name="Quesneville H."/>
            <person name="Ram K.R."/>
            <person name="Rand D."/>
            <person name="Rasmussen M.D."/>
            <person name="Reed L.K."/>
            <person name="Reenan R."/>
            <person name="Reily A."/>
            <person name="Remington K.A."/>
            <person name="Rieger T.T."/>
            <person name="Ritchie M.G."/>
            <person name="Robin C."/>
            <person name="Rogers Y.H."/>
            <person name="Rohde C."/>
            <person name="Rozas J."/>
            <person name="Rubenfield M.J."/>
            <person name="Ruiz A."/>
            <person name="Russo S."/>
            <person name="Salzberg S.L."/>
            <person name="Sanchez-Gracia A."/>
            <person name="Saranga D.J."/>
            <person name="Sato H."/>
            <person name="Schaeffer S.W."/>
            <person name="Schatz M.C."/>
            <person name="Schlenke T."/>
            <person name="Schwartz R."/>
            <person name="Segarra C."/>
            <person name="Singh R.S."/>
            <person name="Sirot L."/>
            <person name="Sirota M."/>
            <person name="Sisneros N.B."/>
            <person name="Smith C.D."/>
            <person name="Smith T.F."/>
            <person name="Spieth J."/>
            <person name="Stage D.E."/>
            <person name="Stark A."/>
            <person name="Stephan W."/>
            <person name="Strausberg R.L."/>
            <person name="Strempel S."/>
            <person name="Sturgill D."/>
            <person name="Sutton G."/>
            <person name="Sutton G.G."/>
            <person name="Tao W."/>
            <person name="Teichmann S."/>
            <person name="Tobari Y.N."/>
            <person name="Tomimura Y."/>
            <person name="Tsolas J.M."/>
            <person name="Valente V.L."/>
            <person name="Venter E."/>
            <person name="Venter J.C."/>
            <person name="Vicario S."/>
            <person name="Vieira F.G."/>
            <person name="Vilella A.J."/>
            <person name="Villasante A."/>
            <person name="Walenz B."/>
            <person name="Wang J."/>
            <person name="Wasserman M."/>
            <person name="Watts T."/>
            <person name="Wilson D."/>
            <person name="Wilson R.K."/>
            <person name="Wing R.A."/>
            <person name="Wolfner M.F."/>
            <person name="Wong A."/>
            <person name="Wong G.K."/>
            <person name="Wu C.I."/>
            <person name="Wu G."/>
            <person name="Yamamoto D."/>
            <person name="Yang H.P."/>
            <person name="Yang S.P."/>
            <person name="Yorke J.A."/>
            <person name="Yoshida K."/>
            <person name="Zdobnov E."/>
            <person name="Zhang P."/>
            <person name="Zhang Y."/>
            <person name="Zimin A.V."/>
            <person name="Baldwin J."/>
            <person name="Abdouelleil A."/>
            <person name="Abdulkadir J."/>
            <person name="Abebe A."/>
            <person name="Abera B."/>
            <person name="Abreu J."/>
            <person name="Acer S.C."/>
            <person name="Aftuck L."/>
            <person name="Alexander A."/>
            <person name="An P."/>
            <person name="Anderson E."/>
            <person name="Anderson S."/>
            <person name="Arachi H."/>
            <person name="Azer M."/>
            <person name="Bachantsang P."/>
            <person name="Barry A."/>
            <person name="Bayul T."/>
            <person name="Berlin A."/>
            <person name="Bessette D."/>
            <person name="Bloom T."/>
            <person name="Blye J."/>
            <person name="Boguslavskiy L."/>
            <person name="Bonnet C."/>
            <person name="Boukhgalter B."/>
            <person name="Bourzgui I."/>
            <person name="Brown A."/>
            <person name="Cahill P."/>
            <person name="Channer S."/>
            <person name="Cheshatsang Y."/>
            <person name="Chuda L."/>
            <person name="Citroen M."/>
            <person name="Collymore A."/>
            <person name="Cooke P."/>
            <person name="Costello M."/>
            <person name="D'Aco K."/>
            <person name="Daza R."/>
            <person name="De Haan G."/>
            <person name="DeGray S."/>
            <person name="DeMaso C."/>
            <person name="Dhargay N."/>
            <person name="Dooley K."/>
            <person name="Dooley E."/>
            <person name="Doricent M."/>
            <person name="Dorje P."/>
            <person name="Dorjee K."/>
            <person name="Dupes A."/>
            <person name="Elong R."/>
            <person name="Falk J."/>
            <person name="Farina A."/>
            <person name="Faro S."/>
            <person name="Ferguson D."/>
            <person name="Fisher S."/>
            <person name="Foley C.D."/>
            <person name="Franke A."/>
            <person name="Friedrich D."/>
            <person name="Gadbois L."/>
            <person name="Gearin G."/>
            <person name="Gearin C.R."/>
            <person name="Giannoukos G."/>
            <person name="Goode T."/>
            <person name="Graham J."/>
            <person name="Grandbois E."/>
            <person name="Grewal S."/>
            <person name="Gyaltsen K."/>
            <person name="Hafez N."/>
            <person name="Hagos B."/>
            <person name="Hall J."/>
            <person name="Henson C."/>
            <person name="Hollinger A."/>
            <person name="Honan T."/>
            <person name="Huard M.D."/>
            <person name="Hughes L."/>
            <person name="Hurhula B."/>
            <person name="Husby M.E."/>
            <person name="Kamat A."/>
            <person name="Kanga B."/>
            <person name="Kashin S."/>
            <person name="Khazanovich D."/>
            <person name="Kisner P."/>
            <person name="Lance K."/>
            <person name="Lara M."/>
            <person name="Lee W."/>
            <person name="Lennon N."/>
            <person name="Letendre F."/>
            <person name="LeVine R."/>
            <person name="Lipovsky A."/>
            <person name="Liu X."/>
            <person name="Liu J."/>
            <person name="Liu S."/>
            <person name="Lokyitsang T."/>
            <person name="Lokyitsang Y."/>
            <person name="Lubonja R."/>
            <person name="Lui A."/>
            <person name="MacDonald P."/>
            <person name="Magnisalis V."/>
            <person name="Maru K."/>
            <person name="Matthews C."/>
            <person name="McCusker W."/>
            <person name="McDonough S."/>
            <person name="Mehta T."/>
            <person name="Meldrim J."/>
            <person name="Meneus L."/>
            <person name="Mihai O."/>
            <person name="Mihalev A."/>
            <person name="Mihova T."/>
            <person name="Mittelman R."/>
            <person name="Mlenga V."/>
            <person name="Montmayeur A."/>
            <person name="Mulrain L."/>
            <person name="Navidi A."/>
            <person name="Naylor J."/>
            <person name="Negash T."/>
            <person name="Nguyen T."/>
            <person name="Nguyen N."/>
            <person name="Nicol R."/>
            <person name="Norbu C."/>
            <person name="Norbu N."/>
            <person name="Novod N."/>
            <person name="O'Neill B."/>
            <person name="Osman S."/>
            <person name="Markiewicz E."/>
            <person name="Oyono O.L."/>
            <person name="Patti C."/>
            <person name="Phunkhang P."/>
            <person name="Pierre F."/>
            <person name="Priest M."/>
            <person name="Raghuraman S."/>
            <person name="Rege F."/>
            <person name="Reyes R."/>
            <person name="Rise C."/>
            <person name="Rogov P."/>
            <person name="Ross K."/>
            <person name="Ryan E."/>
            <person name="Settipalli S."/>
            <person name="Shea T."/>
            <person name="Sherpa N."/>
            <person name="Shi L."/>
            <person name="Shih D."/>
            <person name="Sparrow T."/>
            <person name="Spaulding J."/>
            <person name="Stalker J."/>
            <person name="Stange-Thomann N."/>
            <person name="Stavropoulos S."/>
            <person name="Stone C."/>
            <person name="Strader C."/>
            <person name="Tesfaye S."/>
            <person name="Thomson T."/>
            <person name="Thoulutsang Y."/>
            <person name="Thoulutsang D."/>
            <person name="Topham K."/>
            <person name="Topping I."/>
            <person name="Tsamla T."/>
            <person name="Vassiliev H."/>
            <person name="Vo A."/>
            <person name="Wangchuk T."/>
            <person name="Wangdi T."/>
            <person name="Weiand M."/>
            <person name="Wilkinson J."/>
            <person name="Wilson A."/>
            <person name="Yadav S."/>
            <person name="Young G."/>
            <person name="Yu Q."/>
            <person name="Zembek L."/>
            <person name="Zhong D."/>
            <person name="Zimmer A."/>
            <person name="Zwirko Z."/>
            <person name="Jaffe D.B."/>
            <person name="Alvarez P."/>
            <person name="Brockman W."/>
            <person name="Butler J."/>
            <person name="Chin C."/>
            <person name="Gnerre S."/>
            <person name="Grabherr M."/>
            <person name="Kleber M."/>
            <person name="Mauceli E."/>
            <person name="MacCallum I."/>
        </authorList>
    </citation>
    <scope>NUCLEOTIDE SEQUENCE [LARGE SCALE GENOMIC DNA]</scope>
    <source>
        <strain evidence="6">Tucson 14024-0371.13</strain>
    </source>
</reference>
<dbReference type="InterPro" id="IPR029058">
    <property type="entry name" value="AB_hydrolase_fold"/>
</dbReference>
<evidence type="ECO:0000256" key="1">
    <source>
        <dbReference type="ARBA" id="ARBA00005964"/>
    </source>
</evidence>
<dbReference type="InParanoid" id="B3MDW8"/>
<dbReference type="GeneID" id="6496319"/>
<dbReference type="SUPFAM" id="SSF53474">
    <property type="entry name" value="alpha/beta-Hydrolases"/>
    <property type="match status" value="1"/>
</dbReference>
<keyword evidence="6" id="KW-1185">Reference proteome</keyword>
<dbReference type="eggNOG" id="KOG1516">
    <property type="taxonomic scope" value="Eukaryota"/>
</dbReference>
<dbReference type="InterPro" id="IPR002018">
    <property type="entry name" value="CarbesteraseB"/>
</dbReference>
<dbReference type="PANTHER" id="PTHR43903">
    <property type="entry name" value="NEUROLIGIN"/>
    <property type="match status" value="1"/>
</dbReference>
<evidence type="ECO:0000256" key="2">
    <source>
        <dbReference type="ARBA" id="ARBA00023180"/>
    </source>
</evidence>
<feature type="chain" id="PRO_5002790533" description="Carboxylesterase type B domain-containing protein" evidence="3">
    <location>
        <begin position="23"/>
        <end position="604"/>
    </location>
</feature>
<organism evidence="5 6">
    <name type="scientific">Drosophila ananassae</name>
    <name type="common">Fruit fly</name>
    <dbReference type="NCBI Taxonomy" id="7217"/>
    <lineage>
        <taxon>Eukaryota</taxon>
        <taxon>Metazoa</taxon>
        <taxon>Ecdysozoa</taxon>
        <taxon>Arthropoda</taxon>
        <taxon>Hexapoda</taxon>
        <taxon>Insecta</taxon>
        <taxon>Pterygota</taxon>
        <taxon>Neoptera</taxon>
        <taxon>Endopterygota</taxon>
        <taxon>Diptera</taxon>
        <taxon>Brachycera</taxon>
        <taxon>Muscomorpha</taxon>
        <taxon>Ephydroidea</taxon>
        <taxon>Drosophilidae</taxon>
        <taxon>Drosophila</taxon>
        <taxon>Sophophora</taxon>
    </lineage>
</organism>
<dbReference type="Proteomes" id="UP000007801">
    <property type="component" value="Unassembled WGS sequence"/>
</dbReference>
<dbReference type="OrthoDB" id="408631at2759"/>